<dbReference type="SUPFAM" id="SSF53623">
    <property type="entry name" value="MurD-like peptide ligases, catalytic domain"/>
    <property type="match status" value="1"/>
</dbReference>
<feature type="domain" description="Mur ligase central" evidence="1">
    <location>
        <begin position="37"/>
        <end position="215"/>
    </location>
</feature>
<organism evidence="2 3">
    <name type="scientific">candidate division WWE3 bacterium RIFCSPHIGHO2_02_FULL_38_14</name>
    <dbReference type="NCBI Taxonomy" id="1802620"/>
    <lineage>
        <taxon>Bacteria</taxon>
        <taxon>Katanobacteria</taxon>
    </lineage>
</organism>
<evidence type="ECO:0000259" key="1">
    <source>
        <dbReference type="Pfam" id="PF08245"/>
    </source>
</evidence>
<dbReference type="GO" id="GO:0016881">
    <property type="term" value="F:acid-amino acid ligase activity"/>
    <property type="evidence" value="ECO:0007669"/>
    <property type="project" value="InterPro"/>
</dbReference>
<name>A0A1F4V8H0_UNCKA</name>
<proteinExistence type="predicted"/>
<dbReference type="EMBL" id="MEVD01000015">
    <property type="protein sequence ID" value="OGC53260.1"/>
    <property type="molecule type" value="Genomic_DNA"/>
</dbReference>
<dbReference type="Pfam" id="PF08245">
    <property type="entry name" value="Mur_ligase_M"/>
    <property type="match status" value="1"/>
</dbReference>
<dbReference type="PRINTS" id="PR01758">
    <property type="entry name" value="CAPSULEPROTB"/>
</dbReference>
<dbReference type="InterPro" id="IPR050061">
    <property type="entry name" value="MurCDEF_pg_biosynth"/>
</dbReference>
<dbReference type="GO" id="GO:0045227">
    <property type="term" value="P:capsule polysaccharide biosynthetic process"/>
    <property type="evidence" value="ECO:0007669"/>
    <property type="project" value="InterPro"/>
</dbReference>
<evidence type="ECO:0000313" key="2">
    <source>
        <dbReference type="EMBL" id="OGC53260.1"/>
    </source>
</evidence>
<accession>A0A1F4V8H0</accession>
<dbReference type="Gene3D" id="3.40.1190.10">
    <property type="entry name" value="Mur-like, catalytic domain"/>
    <property type="match status" value="1"/>
</dbReference>
<evidence type="ECO:0000313" key="3">
    <source>
        <dbReference type="Proteomes" id="UP000178127"/>
    </source>
</evidence>
<dbReference type="GO" id="GO:0016020">
    <property type="term" value="C:membrane"/>
    <property type="evidence" value="ECO:0007669"/>
    <property type="project" value="InterPro"/>
</dbReference>
<dbReference type="NCBIfam" id="TIGR04012">
    <property type="entry name" value="poly_gGlu_PgsB"/>
    <property type="match status" value="1"/>
</dbReference>
<dbReference type="GO" id="GO:0005524">
    <property type="term" value="F:ATP binding"/>
    <property type="evidence" value="ECO:0007669"/>
    <property type="project" value="InterPro"/>
</dbReference>
<comment type="caution">
    <text evidence="2">The sequence shown here is derived from an EMBL/GenBank/DDBJ whole genome shotgun (WGS) entry which is preliminary data.</text>
</comment>
<dbReference type="InterPro" id="IPR008337">
    <property type="entry name" value="Capsule_biosynth_CapB"/>
</dbReference>
<reference evidence="2 3" key="1">
    <citation type="journal article" date="2016" name="Nat. Commun.">
        <title>Thousands of microbial genomes shed light on interconnected biogeochemical processes in an aquifer system.</title>
        <authorList>
            <person name="Anantharaman K."/>
            <person name="Brown C.T."/>
            <person name="Hug L.A."/>
            <person name="Sharon I."/>
            <person name="Castelle C.J."/>
            <person name="Probst A.J."/>
            <person name="Thomas B.C."/>
            <person name="Singh A."/>
            <person name="Wilkins M.J."/>
            <person name="Karaoz U."/>
            <person name="Brodie E.L."/>
            <person name="Williams K.H."/>
            <person name="Hubbard S.S."/>
            <person name="Banfield J.F."/>
        </authorList>
    </citation>
    <scope>NUCLEOTIDE SEQUENCE [LARGE SCALE GENOMIC DNA]</scope>
</reference>
<dbReference type="AlphaFoldDB" id="A0A1F4V8H0"/>
<protein>
    <submittedName>
        <fullName evidence="2">Poly-gamma-glutamate synthase PgsB</fullName>
    </submittedName>
</protein>
<dbReference type="Proteomes" id="UP000178127">
    <property type="component" value="Unassembled WGS sequence"/>
</dbReference>
<dbReference type="PANTHER" id="PTHR43445:SF1">
    <property type="entry name" value="PGA SYNTHASE CAPB"/>
    <property type="match status" value="1"/>
</dbReference>
<sequence length="431" mass="48773">MIIVAATTLLFLIFVLLQNYSYSLLLRGVPYRVHVNGIRGKSSVTRYIAAIFRKADFITYAKTTGTQARIIDNEGNESEAPRNGSPNVNEQITIIKDFISKGAKSIVLECMAINPLYQEWLENKVIKSNISVITNVRTDHTDYMGDTLESIAKSLATTIPTNGILITGEENPDIINILKNKCEKNNTRMIVADKSTVSDEELNNFDYYTHKENIAIALEVAKIIGLERSKAMESMFNANPDPGNFKIKSIMYKNKNIAWANLFAINDKESFINVTKEIYSLYPKYTKVIILNNRFDRPSRVKLFTDIVTKEHPVNKIVTFGDFEEAVNKYAKNNGFNLNYVLNLGNSSRKKLIEGEELFDAIIESIKQKNILFVGAINTHTEQADRLLEWMSNFDNNLQKLETKEALVNTSNNNLSSGKIGKNFNLRGTHE</sequence>
<dbReference type="STRING" id="1802620.A3D91_02490"/>
<dbReference type="InterPro" id="IPR013221">
    <property type="entry name" value="Mur_ligase_cen"/>
</dbReference>
<gene>
    <name evidence="2" type="ORF">A3D91_02490</name>
</gene>
<dbReference type="PANTHER" id="PTHR43445">
    <property type="entry name" value="UDP-N-ACETYLMURAMATE--L-ALANINE LIGASE-RELATED"/>
    <property type="match status" value="1"/>
</dbReference>
<dbReference type="InterPro" id="IPR036565">
    <property type="entry name" value="Mur-like_cat_sf"/>
</dbReference>